<dbReference type="InterPro" id="IPR001279">
    <property type="entry name" value="Metallo-B-lactamas"/>
</dbReference>
<dbReference type="SUPFAM" id="SSF56281">
    <property type="entry name" value="Metallo-hydrolase/oxidoreductase"/>
    <property type="match status" value="1"/>
</dbReference>
<comment type="caution">
    <text evidence="5">The sequence shown here is derived from an EMBL/GenBank/DDBJ whole genome shotgun (WGS) entry which is preliminary data.</text>
</comment>
<keyword evidence="6" id="KW-1185">Reference proteome</keyword>
<name>A0A0W1AQF3_9BACL</name>
<comment type="catalytic activity">
    <reaction evidence="1">
        <text>3',5'-cyclic CMP + H2O = CMP + H(+)</text>
        <dbReference type="Rhea" id="RHEA:72675"/>
        <dbReference type="ChEBI" id="CHEBI:15377"/>
        <dbReference type="ChEBI" id="CHEBI:15378"/>
        <dbReference type="ChEBI" id="CHEBI:58003"/>
        <dbReference type="ChEBI" id="CHEBI:60377"/>
    </reaction>
    <physiologicalReaction direction="left-to-right" evidence="1">
        <dbReference type="Rhea" id="RHEA:72676"/>
    </physiologicalReaction>
</comment>
<feature type="domain" description="Metallo-beta-lactamase" evidence="4">
    <location>
        <begin position="25"/>
        <end position="207"/>
    </location>
</feature>
<organism evidence="5 6">
    <name type="scientific">Paenibacillus etheri</name>
    <dbReference type="NCBI Taxonomy" id="1306852"/>
    <lineage>
        <taxon>Bacteria</taxon>
        <taxon>Bacillati</taxon>
        <taxon>Bacillota</taxon>
        <taxon>Bacilli</taxon>
        <taxon>Bacillales</taxon>
        <taxon>Paenibacillaceae</taxon>
        <taxon>Paenibacillus</taxon>
    </lineage>
</organism>
<reference evidence="5 6" key="1">
    <citation type="journal article" date="2015" name="Int. Biodeterior. Biodegradation">
        <title>Physiological and genetic screening methods for the isolation of methyl tert-butyl ether-degrading bacteria for bioremediation purposes.</title>
        <authorList>
            <person name="Guisado I.M."/>
            <person name="Purswani J."/>
            <person name="Gonzalez Lopez J."/>
            <person name="Pozo C."/>
        </authorList>
    </citation>
    <scope>NUCLEOTIDE SEQUENCE [LARGE SCALE GENOMIC DNA]</scope>
    <source>
        <strain evidence="5 6">SH7</strain>
    </source>
</reference>
<comment type="catalytic activity">
    <reaction evidence="3">
        <text>3',5'-cyclic UMP + H2O = UMP + H(+)</text>
        <dbReference type="Rhea" id="RHEA:70575"/>
        <dbReference type="ChEBI" id="CHEBI:15377"/>
        <dbReference type="ChEBI" id="CHEBI:15378"/>
        <dbReference type="ChEBI" id="CHEBI:57865"/>
        <dbReference type="ChEBI" id="CHEBI:184387"/>
    </reaction>
    <physiologicalReaction direction="left-to-right" evidence="3">
        <dbReference type="Rhea" id="RHEA:70576"/>
    </physiologicalReaction>
</comment>
<dbReference type="AlphaFoldDB" id="A0A0W1AQF3"/>
<evidence type="ECO:0000256" key="3">
    <source>
        <dbReference type="ARBA" id="ARBA00048505"/>
    </source>
</evidence>
<evidence type="ECO:0000259" key="4">
    <source>
        <dbReference type="SMART" id="SM00849"/>
    </source>
</evidence>
<dbReference type="OrthoDB" id="2273115at2"/>
<proteinExistence type="predicted"/>
<dbReference type="PANTHER" id="PTHR42951">
    <property type="entry name" value="METALLO-BETA-LACTAMASE DOMAIN-CONTAINING"/>
    <property type="match status" value="1"/>
</dbReference>
<comment type="function">
    <text evidence="2">Counteracts the endogenous Pycsar antiviral defense system. Phosphodiesterase that enables metal-dependent hydrolysis of host cyclic nucleotide Pycsar defense signals such as cCMP and cUMP.</text>
</comment>
<evidence type="ECO:0000313" key="6">
    <source>
        <dbReference type="Proteomes" id="UP000054709"/>
    </source>
</evidence>
<dbReference type="Proteomes" id="UP000054709">
    <property type="component" value="Unassembled WGS sequence"/>
</dbReference>
<evidence type="ECO:0000256" key="1">
    <source>
        <dbReference type="ARBA" id="ARBA00034221"/>
    </source>
</evidence>
<gene>
    <name evidence="5" type="ORF">UQ64_01595</name>
</gene>
<dbReference type="PANTHER" id="PTHR42951:SF14">
    <property type="entry name" value="METALLO-BETA-LACTAMASE SUPERFAMILY PROTEIN"/>
    <property type="match status" value="1"/>
</dbReference>
<protein>
    <submittedName>
        <fullName evidence="5">Cytoplasmic protein</fullName>
    </submittedName>
</protein>
<accession>A0A0W1AQF3</accession>
<evidence type="ECO:0000256" key="2">
    <source>
        <dbReference type="ARBA" id="ARBA00034301"/>
    </source>
</evidence>
<dbReference type="InterPro" id="IPR036866">
    <property type="entry name" value="RibonucZ/Hydroxyglut_hydro"/>
</dbReference>
<evidence type="ECO:0000313" key="5">
    <source>
        <dbReference type="EMBL" id="KTD83564.1"/>
    </source>
</evidence>
<dbReference type="Gene3D" id="3.60.15.10">
    <property type="entry name" value="Ribonuclease Z/Hydroxyacylglutathione hydrolase-like"/>
    <property type="match status" value="1"/>
</dbReference>
<dbReference type="EMBL" id="LCZJ02000054">
    <property type="protein sequence ID" value="KTD83564.1"/>
    <property type="molecule type" value="Genomic_DNA"/>
</dbReference>
<dbReference type="RefSeq" id="WP_060626623.1">
    <property type="nucleotide sequence ID" value="NZ_LCZJ02000054.1"/>
</dbReference>
<sequence>MFKTIEMNQNDVKLTIFSSEENSFMVTATLVEKAGHAFLINAKFTQSDSKEIVDYLNKNNLYLDKIYIIHGDPDYYFGLESIKAAYPEAIAYATESTVEHIIHSVLGKLKVWKDALGENAPSNVVLPQVFAEKTIDFQGLTFELVGLDNYRTSLFNRELKLLIGGIDIFNEIHVFIADTSSKEAMEAWIENLKVLQGLNANIIVPSHGSIEKSLDNQALIATINYLKTAIKASEESKTSTDFVAKLEAEYPGYANKGVLELSAKVVTKEIPWG</sequence>
<dbReference type="SMART" id="SM00849">
    <property type="entry name" value="Lactamase_B"/>
    <property type="match status" value="1"/>
</dbReference>
<dbReference type="InterPro" id="IPR050855">
    <property type="entry name" value="NDM-1-like"/>
</dbReference>